<evidence type="ECO:0000313" key="2">
    <source>
        <dbReference type="EMBL" id="CAB4605131.1"/>
    </source>
</evidence>
<reference evidence="2" key="1">
    <citation type="submission" date="2020-05" db="EMBL/GenBank/DDBJ databases">
        <authorList>
            <person name="Chiriac C."/>
            <person name="Salcher M."/>
            <person name="Ghai R."/>
            <person name="Kavagutti S V."/>
        </authorList>
    </citation>
    <scope>NUCLEOTIDE SEQUENCE</scope>
</reference>
<dbReference type="InterPro" id="IPR045864">
    <property type="entry name" value="aa-tRNA-synth_II/BPL/LPL"/>
</dbReference>
<proteinExistence type="predicted"/>
<organism evidence="2">
    <name type="scientific">freshwater metagenome</name>
    <dbReference type="NCBI Taxonomy" id="449393"/>
    <lineage>
        <taxon>unclassified sequences</taxon>
        <taxon>metagenomes</taxon>
        <taxon>ecological metagenomes</taxon>
    </lineage>
</organism>
<dbReference type="AlphaFoldDB" id="A0A6J6GUZ6"/>
<evidence type="ECO:0000259" key="1">
    <source>
        <dbReference type="PROSITE" id="PS51733"/>
    </source>
</evidence>
<dbReference type="PANTHER" id="PTHR43679:SF2">
    <property type="entry name" value="OCTANOYL-[GCVH]:PROTEIN N-OCTANOYLTRANSFERASE"/>
    <property type="match status" value="1"/>
</dbReference>
<dbReference type="PROSITE" id="PS51733">
    <property type="entry name" value="BPL_LPL_CATALYTIC"/>
    <property type="match status" value="1"/>
</dbReference>
<dbReference type="Pfam" id="PF21948">
    <property type="entry name" value="LplA-B_cat"/>
    <property type="match status" value="1"/>
</dbReference>
<dbReference type="PANTHER" id="PTHR43679">
    <property type="entry name" value="OCTANOYLTRANSFERASE LIPM-RELATED"/>
    <property type="match status" value="1"/>
</dbReference>
<dbReference type="SUPFAM" id="SSF55681">
    <property type="entry name" value="Class II aaRS and biotin synthetases"/>
    <property type="match status" value="1"/>
</dbReference>
<dbReference type="InterPro" id="IPR050664">
    <property type="entry name" value="Octanoyltrans_LipM/LipL"/>
</dbReference>
<gene>
    <name evidence="2" type="ORF">UFOPK1493_04595</name>
</gene>
<accession>A0A6J6GUZ6</accession>
<name>A0A6J6GUZ6_9ZZZZ</name>
<dbReference type="InterPro" id="IPR004143">
    <property type="entry name" value="BPL_LPL_catalytic"/>
</dbReference>
<protein>
    <submittedName>
        <fullName evidence="2">Unannotated protein</fullName>
    </submittedName>
</protein>
<sequence length="210" mass="22409">MRRGPAAELHGAVPRTDRRSASWFEVERTVLVLGSAQRDEVVDAAACAAAGVEVVRRRSGGGVVLLVPGESLWLDVVVPAGDPRWHDDVATAMWWLGEVWCEALVACGVDGAAVHRGGLVHSPWSRLVCFDGVGAGEVLVAGHKAVGISQRRTRDWLRLQSSIHLAWRPELLVSLLAGAEPAAADLRAPYVHEGAAADLRLAVEQALASR</sequence>
<dbReference type="Gene3D" id="3.30.930.10">
    <property type="entry name" value="Bira Bifunctional Protein, Domain 2"/>
    <property type="match status" value="1"/>
</dbReference>
<dbReference type="EMBL" id="CAEZSR010000394">
    <property type="protein sequence ID" value="CAB4605131.1"/>
    <property type="molecule type" value="Genomic_DNA"/>
</dbReference>
<feature type="domain" description="BPL/LPL catalytic" evidence="1">
    <location>
        <begin position="16"/>
        <end position="210"/>
    </location>
</feature>